<evidence type="ECO:0000256" key="8">
    <source>
        <dbReference type="ARBA" id="ARBA00022723"/>
    </source>
</evidence>
<feature type="region of interest" description="DHBP synthase" evidence="19">
    <location>
        <begin position="1"/>
        <end position="199"/>
    </location>
</feature>
<keyword evidence="15 19" id="KW-0456">Lyase</keyword>
<dbReference type="InterPro" id="IPR017945">
    <property type="entry name" value="DHBP_synth_RibB-like_a/b_dom"/>
</dbReference>
<evidence type="ECO:0000256" key="6">
    <source>
        <dbReference type="ARBA" id="ARBA00005520"/>
    </source>
</evidence>
<comment type="pathway">
    <text evidence="4 19">Cofactor biosynthesis; riboflavin biosynthesis; 5-amino-6-(D-ribitylamino)uracil from GTP: step 1/4.</text>
</comment>
<dbReference type="GO" id="GO:0005829">
    <property type="term" value="C:cytosol"/>
    <property type="evidence" value="ECO:0007669"/>
    <property type="project" value="TreeGrafter"/>
</dbReference>
<dbReference type="EC" id="3.5.4.25" evidence="19"/>
<keyword evidence="13 19" id="KW-0342">GTP-binding</keyword>
<feature type="binding site" evidence="19">
    <location>
        <position position="27"/>
    </location>
    <ligand>
        <name>Mg(2+)</name>
        <dbReference type="ChEBI" id="CHEBI:18420"/>
        <label>1</label>
    </ligand>
</feature>
<evidence type="ECO:0000256" key="19">
    <source>
        <dbReference type="HAMAP-Rule" id="MF_01283"/>
    </source>
</evidence>
<dbReference type="NCBIfam" id="NF001591">
    <property type="entry name" value="PRK00393.1"/>
    <property type="match status" value="1"/>
</dbReference>
<feature type="binding site" evidence="19">
    <location>
        <position position="351"/>
    </location>
    <ligand>
        <name>GTP</name>
        <dbReference type="ChEBI" id="CHEBI:37565"/>
    </ligand>
</feature>
<protein>
    <recommendedName>
        <fullName evidence="19">Riboflavin biosynthesis protein RibBA</fullName>
    </recommendedName>
    <domain>
        <recommendedName>
            <fullName evidence="19">3,4-dihydroxy-2-butanone 4-phosphate synthase</fullName>
            <shortName evidence="19">DHBP synthase</shortName>
            <ecNumber evidence="19">4.1.99.12</ecNumber>
        </recommendedName>
    </domain>
    <domain>
        <recommendedName>
            <fullName evidence="19">GTP cyclohydrolase-2</fullName>
            <ecNumber evidence="19">3.5.4.25</ecNumber>
        </recommendedName>
        <alternativeName>
            <fullName evidence="19">GTP cyclohydrolase II</fullName>
        </alternativeName>
    </domain>
</protein>
<dbReference type="HAMAP" id="MF_00179">
    <property type="entry name" value="RibA"/>
    <property type="match status" value="1"/>
</dbReference>
<evidence type="ECO:0000256" key="9">
    <source>
        <dbReference type="ARBA" id="ARBA00022741"/>
    </source>
</evidence>
<dbReference type="NCBIfam" id="NF006803">
    <property type="entry name" value="PRK09311.1"/>
    <property type="match status" value="1"/>
</dbReference>
<reference evidence="21" key="1">
    <citation type="submission" date="2024-06" db="EMBL/GenBank/DDBJ databases">
        <authorList>
            <person name="Fan A."/>
            <person name="Zhang F.Y."/>
            <person name="Zhang L."/>
        </authorList>
    </citation>
    <scope>NUCLEOTIDE SEQUENCE</scope>
    <source>
        <strain evidence="21">Y61</strain>
    </source>
</reference>
<evidence type="ECO:0000256" key="12">
    <source>
        <dbReference type="ARBA" id="ARBA00022842"/>
    </source>
</evidence>
<keyword evidence="9 19" id="KW-0547">Nucleotide-binding</keyword>
<feature type="site" description="Essential for DHBP synthase activity" evidence="19">
    <location>
        <position position="162"/>
    </location>
</feature>
<name>A0AAU8IHG6_9BACL</name>
<feature type="binding site" evidence="19">
    <location>
        <position position="141"/>
    </location>
    <ligand>
        <name>Mg(2+)</name>
        <dbReference type="ChEBI" id="CHEBI:18420"/>
        <label>2</label>
    </ligand>
</feature>
<evidence type="ECO:0000256" key="16">
    <source>
        <dbReference type="ARBA" id="ARBA00023268"/>
    </source>
</evidence>
<comment type="cofactor">
    <cofactor evidence="19">
        <name>Mg(2+)</name>
        <dbReference type="ChEBI" id="CHEBI:18420"/>
    </cofactor>
    <cofactor evidence="19">
        <name>Mn(2+)</name>
        <dbReference type="ChEBI" id="CHEBI:29035"/>
    </cofactor>
    <text evidence="19">Binds 2 divalent metal cations per subunit. Magnesium or manganese.</text>
</comment>
<feature type="active site" description="Proton acceptor; for GTP cyclohydrolase activity" evidence="19">
    <location>
        <position position="323"/>
    </location>
</feature>
<dbReference type="NCBIfam" id="TIGR00505">
    <property type="entry name" value="ribA"/>
    <property type="match status" value="1"/>
</dbReference>
<dbReference type="GO" id="GO:0005525">
    <property type="term" value="F:GTP binding"/>
    <property type="evidence" value="ECO:0007669"/>
    <property type="project" value="UniProtKB-KW"/>
</dbReference>
<comment type="pathway">
    <text evidence="5 19">Cofactor biosynthesis; riboflavin biosynthesis; 2-hydroxy-3-oxobutyl phosphate from D-ribulose 5-phosphate: step 1/1.</text>
</comment>
<dbReference type="HAMAP" id="MF_01283">
    <property type="entry name" value="RibBA"/>
    <property type="match status" value="1"/>
</dbReference>
<dbReference type="Gene3D" id="3.90.870.10">
    <property type="entry name" value="DHBP synthase"/>
    <property type="match status" value="1"/>
</dbReference>
<dbReference type="GO" id="GO:0003935">
    <property type="term" value="F:GTP cyclohydrolase II activity"/>
    <property type="evidence" value="ECO:0007669"/>
    <property type="project" value="UniProtKB-UniRule"/>
</dbReference>
<feature type="binding site" evidence="19">
    <location>
        <position position="262"/>
    </location>
    <ligand>
        <name>Zn(2+)</name>
        <dbReference type="ChEBI" id="CHEBI:29105"/>
        <note>catalytic</note>
    </ligand>
</feature>
<dbReference type="PANTHER" id="PTHR21327:SF18">
    <property type="entry name" value="3,4-DIHYDROXY-2-BUTANONE 4-PHOSPHATE SYNTHASE"/>
    <property type="match status" value="1"/>
</dbReference>
<comment type="catalytic activity">
    <reaction evidence="18 19">
        <text>GTP + 4 H2O = 2,5-diamino-6-hydroxy-4-(5-phosphoribosylamino)-pyrimidine + formate + 2 phosphate + 3 H(+)</text>
        <dbReference type="Rhea" id="RHEA:23704"/>
        <dbReference type="ChEBI" id="CHEBI:15377"/>
        <dbReference type="ChEBI" id="CHEBI:15378"/>
        <dbReference type="ChEBI" id="CHEBI:15740"/>
        <dbReference type="ChEBI" id="CHEBI:37565"/>
        <dbReference type="ChEBI" id="CHEBI:43474"/>
        <dbReference type="ChEBI" id="CHEBI:58614"/>
        <dbReference type="EC" id="3.5.4.25"/>
    </reaction>
</comment>
<dbReference type="FunFam" id="3.40.50.10990:FF:000001">
    <property type="entry name" value="Riboflavin biosynthesis protein RibBA"/>
    <property type="match status" value="1"/>
</dbReference>
<dbReference type="InterPro" id="IPR032677">
    <property type="entry name" value="GTP_cyclohydro_II"/>
</dbReference>
<feature type="binding site" evidence="19">
    <location>
        <position position="264"/>
    </location>
    <ligand>
        <name>Zn(2+)</name>
        <dbReference type="ChEBI" id="CHEBI:29105"/>
        <note>catalytic</note>
    </ligand>
</feature>
<evidence type="ECO:0000256" key="18">
    <source>
        <dbReference type="ARBA" id="ARBA00049295"/>
    </source>
</evidence>
<feature type="region of interest" description="GTP cyclohydrolase II" evidence="19">
    <location>
        <begin position="200"/>
        <end position="395"/>
    </location>
</feature>
<keyword evidence="14 19" id="KW-0464">Manganese</keyword>
<keyword evidence="11 19" id="KW-0862">Zinc</keyword>
<evidence type="ECO:0000313" key="21">
    <source>
        <dbReference type="EMBL" id="XCJ17390.1"/>
    </source>
</evidence>
<feature type="binding site" evidence="19">
    <location>
        <position position="346"/>
    </location>
    <ligand>
        <name>GTP</name>
        <dbReference type="ChEBI" id="CHEBI:37565"/>
    </ligand>
</feature>
<feature type="binding site" evidence="19">
    <location>
        <begin position="26"/>
        <end position="27"/>
    </location>
    <ligand>
        <name>D-ribulose 5-phosphate</name>
        <dbReference type="ChEBI" id="CHEBI:58121"/>
    </ligand>
</feature>
<comment type="cofactor">
    <cofactor evidence="2">
        <name>Mn(2+)</name>
        <dbReference type="ChEBI" id="CHEBI:29035"/>
    </cofactor>
</comment>
<keyword evidence="12 19" id="KW-0460">Magnesium</keyword>
<feature type="binding site" evidence="19">
    <location>
        <position position="31"/>
    </location>
    <ligand>
        <name>D-ribulose 5-phosphate</name>
        <dbReference type="ChEBI" id="CHEBI:58121"/>
    </ligand>
</feature>
<evidence type="ECO:0000256" key="17">
    <source>
        <dbReference type="ARBA" id="ARBA00043932"/>
    </source>
</evidence>
<dbReference type="NCBIfam" id="TIGR00506">
    <property type="entry name" value="ribB"/>
    <property type="match status" value="1"/>
</dbReference>
<organism evidence="21">
    <name type="scientific">Sporolactobacillus sp. Y61</name>
    <dbReference type="NCBI Taxonomy" id="3160863"/>
    <lineage>
        <taxon>Bacteria</taxon>
        <taxon>Bacillati</taxon>
        <taxon>Bacillota</taxon>
        <taxon>Bacilli</taxon>
        <taxon>Bacillales</taxon>
        <taxon>Sporolactobacillaceae</taxon>
        <taxon>Sporolactobacillus</taxon>
    </lineage>
</organism>
<evidence type="ECO:0000256" key="15">
    <source>
        <dbReference type="ARBA" id="ARBA00023239"/>
    </source>
</evidence>
<feature type="domain" description="GTP cyclohydrolase II" evidence="20">
    <location>
        <begin position="204"/>
        <end position="367"/>
    </location>
</feature>
<dbReference type="CDD" id="cd00641">
    <property type="entry name" value="GTP_cyclohydro2"/>
    <property type="match status" value="1"/>
</dbReference>
<dbReference type="PANTHER" id="PTHR21327">
    <property type="entry name" value="GTP CYCLOHYDROLASE II-RELATED"/>
    <property type="match status" value="1"/>
</dbReference>
<comment type="catalytic activity">
    <reaction evidence="1 19">
        <text>D-ribulose 5-phosphate = (2S)-2-hydroxy-3-oxobutyl phosphate + formate + H(+)</text>
        <dbReference type="Rhea" id="RHEA:18457"/>
        <dbReference type="ChEBI" id="CHEBI:15378"/>
        <dbReference type="ChEBI" id="CHEBI:15740"/>
        <dbReference type="ChEBI" id="CHEBI:58121"/>
        <dbReference type="ChEBI" id="CHEBI:58830"/>
        <dbReference type="EC" id="4.1.99.12"/>
    </reaction>
</comment>
<dbReference type="InterPro" id="IPR036144">
    <property type="entry name" value="RibA-like_sf"/>
</dbReference>
<dbReference type="SUPFAM" id="SSF142695">
    <property type="entry name" value="RibA-like"/>
    <property type="match status" value="1"/>
</dbReference>
<sequence>MFASIEEAVSDLKAGKIIIICDDEGRENEGDFVCLADKVTPEAVNFMITHGRGLLCMPLDQRIADALKFRPMVDENTDNHETAFTVSVDSRKARTGISAFERAETIRAIVADQAKASDFHHPGHIFPLIAREEGVLRRAGHTEASVDLARLAGAKPAAVICEILKGDGHMARRPELEALAQTFGLKMITVKDLITYRQQHHVHREVSADLPTALGSFHIIGYSDQGKEHVALVKGQVAGDQPVLVRVHSECLTGDVFGSERCDCGPQLHKALQMIEEAGKGVVIYLRQEGRGIGLINKLKAYRLQEEGDDTVEANLHLGFPPDMRDYAAAAEIIRDLGITKVRLMTNNPAKIKNLERHGLHVIQRVPLEINSNENNRRYLFTKAEKMGHLLHLSK</sequence>
<dbReference type="EC" id="4.1.99.12" evidence="19"/>
<dbReference type="GO" id="GO:0030145">
    <property type="term" value="F:manganese ion binding"/>
    <property type="evidence" value="ECO:0007669"/>
    <property type="project" value="UniProtKB-UniRule"/>
</dbReference>
<comment type="similarity">
    <text evidence="19">In the C-terminal section; belongs to the GTP cyclohydrolase II family.</text>
</comment>
<evidence type="ECO:0000256" key="3">
    <source>
        <dbReference type="ARBA" id="ARBA00002284"/>
    </source>
</evidence>
<dbReference type="Gene3D" id="3.40.50.10990">
    <property type="entry name" value="GTP cyclohydrolase II"/>
    <property type="match status" value="1"/>
</dbReference>
<keyword evidence="8 19" id="KW-0479">Metal-binding</keyword>
<feature type="binding site" evidence="19">
    <location>
        <begin position="246"/>
        <end position="250"/>
    </location>
    <ligand>
        <name>GTP</name>
        <dbReference type="ChEBI" id="CHEBI:37565"/>
    </ligand>
</feature>
<feature type="binding site" evidence="19">
    <location>
        <position position="27"/>
    </location>
    <ligand>
        <name>Mg(2+)</name>
        <dbReference type="ChEBI" id="CHEBI:18420"/>
        <label>2</label>
    </ligand>
</feature>
<evidence type="ECO:0000256" key="2">
    <source>
        <dbReference type="ARBA" id="ARBA00001936"/>
    </source>
</evidence>
<dbReference type="HAMAP" id="MF_00180">
    <property type="entry name" value="RibB"/>
    <property type="match status" value="1"/>
</dbReference>
<dbReference type="GO" id="GO:0009231">
    <property type="term" value="P:riboflavin biosynthetic process"/>
    <property type="evidence" value="ECO:0007669"/>
    <property type="project" value="UniProtKB-UniRule"/>
</dbReference>
<feature type="binding site" evidence="19">
    <location>
        <position position="251"/>
    </location>
    <ligand>
        <name>Zn(2+)</name>
        <dbReference type="ChEBI" id="CHEBI:29105"/>
        <note>catalytic</note>
    </ligand>
</feature>
<evidence type="ECO:0000259" key="20">
    <source>
        <dbReference type="Pfam" id="PF00925"/>
    </source>
</evidence>
<feature type="binding site" evidence="19">
    <location>
        <position position="311"/>
    </location>
    <ligand>
        <name>GTP</name>
        <dbReference type="ChEBI" id="CHEBI:37565"/>
    </ligand>
</feature>
<dbReference type="InterPro" id="IPR000926">
    <property type="entry name" value="RibA"/>
</dbReference>
<feature type="binding site" evidence="19">
    <location>
        <begin position="289"/>
        <end position="291"/>
    </location>
    <ligand>
        <name>GTP</name>
        <dbReference type="ChEBI" id="CHEBI:37565"/>
    </ligand>
</feature>
<dbReference type="InterPro" id="IPR016299">
    <property type="entry name" value="Riboflavin_synth_RibBA"/>
</dbReference>
<feature type="binding site" evidence="19">
    <location>
        <position position="267"/>
    </location>
    <ligand>
        <name>GTP</name>
        <dbReference type="ChEBI" id="CHEBI:37565"/>
    </ligand>
</feature>
<evidence type="ECO:0000256" key="4">
    <source>
        <dbReference type="ARBA" id="ARBA00004853"/>
    </source>
</evidence>
<dbReference type="InterPro" id="IPR000422">
    <property type="entry name" value="DHBP_synthase_RibB"/>
</dbReference>
<dbReference type="RefSeq" id="WP_353948636.1">
    <property type="nucleotide sequence ID" value="NZ_CP159510.1"/>
</dbReference>
<comment type="cofactor">
    <cofactor evidence="19">
        <name>Zn(2+)</name>
        <dbReference type="ChEBI" id="CHEBI:29105"/>
    </cofactor>
    <text evidence="19">Binds 1 zinc ion per subunit.</text>
</comment>
<comment type="function">
    <text evidence="17 19">Catalyzes the conversion of GTP to 2,5-diamino-6-ribosylamino-4(3H)-pyrimidinone 5'-phosphate (DARP), formate and pyrophosphate.</text>
</comment>
<dbReference type="SUPFAM" id="SSF55821">
    <property type="entry name" value="YrdC/RibB"/>
    <property type="match status" value="1"/>
</dbReference>
<comment type="function">
    <text evidence="3 19">Catalyzes the conversion of D-ribulose 5-phosphate to formate and 3,4-dihydroxy-2-butanone 4-phosphate.</text>
</comment>
<dbReference type="FunFam" id="3.90.870.10:FF:000001">
    <property type="entry name" value="Riboflavin biosynthesis protein RibBA"/>
    <property type="match status" value="1"/>
</dbReference>
<feature type="binding site" evidence="19">
    <location>
        <begin position="138"/>
        <end position="142"/>
    </location>
    <ligand>
        <name>D-ribulose 5-phosphate</name>
        <dbReference type="ChEBI" id="CHEBI:58121"/>
    </ligand>
</feature>
<dbReference type="Pfam" id="PF00926">
    <property type="entry name" value="DHBP_synthase"/>
    <property type="match status" value="1"/>
</dbReference>
<feature type="site" description="Essential for DHBP synthase activity" evidence="19">
    <location>
        <position position="124"/>
    </location>
</feature>
<keyword evidence="16 19" id="KW-0511">Multifunctional enzyme</keyword>
<gene>
    <name evidence="19" type="primary">ribBA</name>
    <name evidence="21" type="ORF">ABNN70_02360</name>
</gene>
<dbReference type="GO" id="GO:0008270">
    <property type="term" value="F:zinc ion binding"/>
    <property type="evidence" value="ECO:0007669"/>
    <property type="project" value="UniProtKB-UniRule"/>
</dbReference>
<dbReference type="AlphaFoldDB" id="A0AAU8IHG6"/>
<dbReference type="GO" id="GO:0008686">
    <property type="term" value="F:3,4-dihydroxy-2-butanone-4-phosphate synthase activity"/>
    <property type="evidence" value="ECO:0007669"/>
    <property type="project" value="UniProtKB-UniRule"/>
</dbReference>
<dbReference type="PIRSF" id="PIRSF001259">
    <property type="entry name" value="RibA"/>
    <property type="match status" value="1"/>
</dbReference>
<evidence type="ECO:0000256" key="13">
    <source>
        <dbReference type="ARBA" id="ARBA00023134"/>
    </source>
</evidence>
<evidence type="ECO:0000256" key="10">
    <source>
        <dbReference type="ARBA" id="ARBA00022801"/>
    </source>
</evidence>
<keyword evidence="10 19" id="KW-0378">Hydrolase</keyword>
<evidence type="ECO:0000256" key="7">
    <source>
        <dbReference type="ARBA" id="ARBA00022619"/>
    </source>
</evidence>
<keyword evidence="7 19" id="KW-0686">Riboflavin biosynthesis</keyword>
<dbReference type="GO" id="GO:0000287">
    <property type="term" value="F:magnesium ion binding"/>
    <property type="evidence" value="ECO:0007669"/>
    <property type="project" value="UniProtKB-UniRule"/>
</dbReference>
<evidence type="ECO:0000256" key="1">
    <source>
        <dbReference type="ARBA" id="ARBA00000141"/>
    </source>
</evidence>
<feature type="active site" description="Nucleophile; for GTP cyclohydrolase activity" evidence="19">
    <location>
        <position position="325"/>
    </location>
</feature>
<dbReference type="Pfam" id="PF00925">
    <property type="entry name" value="GTP_cyclohydro2"/>
    <property type="match status" value="1"/>
</dbReference>
<proteinExistence type="inferred from homology"/>
<evidence type="ECO:0000256" key="5">
    <source>
        <dbReference type="ARBA" id="ARBA00004904"/>
    </source>
</evidence>
<dbReference type="EMBL" id="CP159510">
    <property type="protein sequence ID" value="XCJ17390.1"/>
    <property type="molecule type" value="Genomic_DNA"/>
</dbReference>
<evidence type="ECO:0000256" key="11">
    <source>
        <dbReference type="ARBA" id="ARBA00022833"/>
    </source>
</evidence>
<accession>A0AAU8IHG6</accession>
<comment type="similarity">
    <text evidence="6 19">In the N-terminal section; belongs to the DHBP synthase family.</text>
</comment>
<feature type="binding site" evidence="19">
    <location>
        <position position="162"/>
    </location>
    <ligand>
        <name>D-ribulose 5-phosphate</name>
        <dbReference type="ChEBI" id="CHEBI:58121"/>
    </ligand>
</feature>
<evidence type="ECO:0000256" key="14">
    <source>
        <dbReference type="ARBA" id="ARBA00023211"/>
    </source>
</evidence>